<dbReference type="Proteomes" id="UP001177021">
    <property type="component" value="Unassembled WGS sequence"/>
</dbReference>
<evidence type="ECO:0000313" key="2">
    <source>
        <dbReference type="Proteomes" id="UP001177021"/>
    </source>
</evidence>
<keyword evidence="2" id="KW-1185">Reference proteome</keyword>
<dbReference type="EMBL" id="CASHSV030000823">
    <property type="protein sequence ID" value="CAJ2679734.1"/>
    <property type="molecule type" value="Genomic_DNA"/>
</dbReference>
<organism evidence="1 2">
    <name type="scientific">Trifolium pratense</name>
    <name type="common">Red clover</name>
    <dbReference type="NCBI Taxonomy" id="57577"/>
    <lineage>
        <taxon>Eukaryota</taxon>
        <taxon>Viridiplantae</taxon>
        <taxon>Streptophyta</taxon>
        <taxon>Embryophyta</taxon>
        <taxon>Tracheophyta</taxon>
        <taxon>Spermatophyta</taxon>
        <taxon>Magnoliopsida</taxon>
        <taxon>eudicotyledons</taxon>
        <taxon>Gunneridae</taxon>
        <taxon>Pentapetalae</taxon>
        <taxon>rosids</taxon>
        <taxon>fabids</taxon>
        <taxon>Fabales</taxon>
        <taxon>Fabaceae</taxon>
        <taxon>Papilionoideae</taxon>
        <taxon>50 kb inversion clade</taxon>
        <taxon>NPAAA clade</taxon>
        <taxon>Hologalegina</taxon>
        <taxon>IRL clade</taxon>
        <taxon>Trifolieae</taxon>
        <taxon>Trifolium</taxon>
    </lineage>
</organism>
<reference evidence="1" key="1">
    <citation type="submission" date="2023-10" db="EMBL/GenBank/DDBJ databases">
        <authorList>
            <person name="Rodriguez Cubillos JULIANA M."/>
            <person name="De Vega J."/>
        </authorList>
    </citation>
    <scope>NUCLEOTIDE SEQUENCE</scope>
</reference>
<accession>A0ACB0MFW3</accession>
<evidence type="ECO:0000313" key="1">
    <source>
        <dbReference type="EMBL" id="CAJ2679734.1"/>
    </source>
</evidence>
<sequence length="45" mass="5216">MAEVAVLEPVAIVSDPSQIEVKLFNRWSFDDVQLADMNYYKRAKQ</sequence>
<proteinExistence type="predicted"/>
<name>A0ACB0MFW3_TRIPR</name>
<gene>
    <name evidence="1" type="ORF">MILVUS5_LOCUS41771</name>
</gene>
<comment type="caution">
    <text evidence="1">The sequence shown here is derived from an EMBL/GenBank/DDBJ whole genome shotgun (WGS) entry which is preliminary data.</text>
</comment>
<protein>
    <submittedName>
        <fullName evidence="1">Uncharacterized protein</fullName>
    </submittedName>
</protein>